<comment type="similarity">
    <text evidence="1">Belongs to the XLR/SYCP3 family.</text>
</comment>
<protein>
    <recommendedName>
        <fullName evidence="2">XLR/SYCP3/FAM9 domain-containing protein</fullName>
    </recommendedName>
</protein>
<keyword evidence="4" id="KW-1185">Reference proteome</keyword>
<evidence type="ECO:0000313" key="4">
    <source>
        <dbReference type="Proteomes" id="UP001623349"/>
    </source>
</evidence>
<accession>A0ABQ0FUE8</accession>
<evidence type="ECO:0000313" key="3">
    <source>
        <dbReference type="EMBL" id="GAB1302785.1"/>
    </source>
</evidence>
<proteinExistence type="inferred from homology"/>
<dbReference type="PANTHER" id="PTHR19368:SF10">
    <property type="entry name" value="EG546282 PROTEIN-RELATED"/>
    <property type="match status" value="1"/>
</dbReference>
<dbReference type="InterPro" id="IPR006888">
    <property type="entry name" value="XLR/SYCP3/FAM9_dom"/>
</dbReference>
<evidence type="ECO:0000259" key="2">
    <source>
        <dbReference type="Pfam" id="PF04803"/>
    </source>
</evidence>
<organism evidence="3 4">
    <name type="scientific">Apodemus speciosus</name>
    <name type="common">Large Japanese field mouse</name>
    <dbReference type="NCBI Taxonomy" id="105296"/>
    <lineage>
        <taxon>Eukaryota</taxon>
        <taxon>Metazoa</taxon>
        <taxon>Chordata</taxon>
        <taxon>Craniata</taxon>
        <taxon>Vertebrata</taxon>
        <taxon>Euteleostomi</taxon>
        <taxon>Mammalia</taxon>
        <taxon>Eutheria</taxon>
        <taxon>Euarchontoglires</taxon>
        <taxon>Glires</taxon>
        <taxon>Rodentia</taxon>
        <taxon>Myomorpha</taxon>
        <taxon>Muroidea</taxon>
        <taxon>Muridae</taxon>
        <taxon>Murinae</taxon>
        <taxon>Apodemus</taxon>
    </lineage>
</organism>
<dbReference type="InterPro" id="IPR051443">
    <property type="entry name" value="XLR/SYCP3"/>
</dbReference>
<evidence type="ECO:0000256" key="1">
    <source>
        <dbReference type="ARBA" id="ARBA00010283"/>
    </source>
</evidence>
<gene>
    <name evidence="3" type="ORF">APTSU1_001802400</name>
</gene>
<dbReference type="PANTHER" id="PTHR19368">
    <property type="entry name" value="XLR/SCP3/FAM9"/>
    <property type="match status" value="1"/>
</dbReference>
<sequence>MENWYLSSDIQDRSASEGDIFEEHNPVMHDNGNANAEEIVEDTRSQVQNVVEKIKGDINKTLHLKRKSMETYVKDSFKSSNEKLEQIWKMNKRERKNVNNQFCKQYISTFRKFDMDVQKFNEEQEKSAINYQAQQKTFKLSTSSQNPALKAIREMHENFMQGLMNLDTNNYDVLFDVDGELRKEMSAFKRSIMKHTLKYSSTFDTSD</sequence>
<reference evidence="3 4" key="1">
    <citation type="submission" date="2024-08" db="EMBL/GenBank/DDBJ databases">
        <title>The draft genome of Apodemus speciosus.</title>
        <authorList>
            <person name="Nabeshima K."/>
            <person name="Suzuki S."/>
            <person name="Onuma M."/>
        </authorList>
    </citation>
    <scope>NUCLEOTIDE SEQUENCE [LARGE SCALE GENOMIC DNA]</scope>
    <source>
        <strain evidence="3">IB14-021</strain>
    </source>
</reference>
<feature type="domain" description="XLR/SYCP3/FAM9" evidence="2">
    <location>
        <begin position="60"/>
        <end position="190"/>
    </location>
</feature>
<dbReference type="EMBL" id="BAAFST010000020">
    <property type="protein sequence ID" value="GAB1302785.1"/>
    <property type="molecule type" value="Genomic_DNA"/>
</dbReference>
<comment type="caution">
    <text evidence="3">The sequence shown here is derived from an EMBL/GenBank/DDBJ whole genome shotgun (WGS) entry which is preliminary data.</text>
</comment>
<dbReference type="Pfam" id="PF04803">
    <property type="entry name" value="Cor1"/>
    <property type="match status" value="1"/>
</dbReference>
<name>A0ABQ0FUE8_APOSI</name>
<dbReference type="Proteomes" id="UP001623349">
    <property type="component" value="Unassembled WGS sequence"/>
</dbReference>